<dbReference type="InterPro" id="IPR029021">
    <property type="entry name" value="Prot-tyrosine_phosphatase-like"/>
</dbReference>
<dbReference type="EMBL" id="SGPK01000452">
    <property type="protein sequence ID" value="THH03448.1"/>
    <property type="molecule type" value="Genomic_DNA"/>
</dbReference>
<evidence type="ECO:0000256" key="1">
    <source>
        <dbReference type="ARBA" id="ARBA00009649"/>
    </source>
</evidence>
<accession>A0A4S4KYZ8</accession>
<dbReference type="PROSITE" id="PS50056">
    <property type="entry name" value="TYR_PHOSPHATASE_2"/>
    <property type="match status" value="1"/>
</dbReference>
<evidence type="ECO:0000259" key="3">
    <source>
        <dbReference type="PROSITE" id="PS50055"/>
    </source>
</evidence>
<protein>
    <recommendedName>
        <fullName evidence="7">Tyrosine specific protein phosphatases domain-containing protein</fullName>
    </recommendedName>
</protein>
<evidence type="ECO:0008006" key="7">
    <source>
        <dbReference type="Google" id="ProtNLM"/>
    </source>
</evidence>
<dbReference type="InterPro" id="IPR050348">
    <property type="entry name" value="Protein-Tyr_Phosphatase"/>
</dbReference>
<dbReference type="PROSITE" id="PS50055">
    <property type="entry name" value="TYR_PHOSPHATASE_PTP"/>
    <property type="match status" value="1"/>
</dbReference>
<feature type="domain" description="Tyrosine-protein phosphatase" evidence="3">
    <location>
        <begin position="76"/>
        <end position="425"/>
    </location>
</feature>
<dbReference type="InterPro" id="IPR000387">
    <property type="entry name" value="Tyr_Pase_dom"/>
</dbReference>
<keyword evidence="6" id="KW-1185">Reference proteome</keyword>
<dbReference type="Proteomes" id="UP000308199">
    <property type="component" value="Unassembled WGS sequence"/>
</dbReference>
<dbReference type="SUPFAM" id="SSF52799">
    <property type="entry name" value="(Phosphotyrosine protein) phosphatases II"/>
    <property type="match status" value="1"/>
</dbReference>
<organism evidence="5 6">
    <name type="scientific">Phellinidium pouzarii</name>
    <dbReference type="NCBI Taxonomy" id="167371"/>
    <lineage>
        <taxon>Eukaryota</taxon>
        <taxon>Fungi</taxon>
        <taxon>Dikarya</taxon>
        <taxon>Basidiomycota</taxon>
        <taxon>Agaricomycotina</taxon>
        <taxon>Agaricomycetes</taxon>
        <taxon>Hymenochaetales</taxon>
        <taxon>Hymenochaetaceae</taxon>
        <taxon>Phellinidium</taxon>
    </lineage>
</organism>
<evidence type="ECO:0000256" key="2">
    <source>
        <dbReference type="SAM" id="MobiDB-lite"/>
    </source>
</evidence>
<proteinExistence type="inferred from homology"/>
<evidence type="ECO:0000313" key="6">
    <source>
        <dbReference type="Proteomes" id="UP000308199"/>
    </source>
</evidence>
<feature type="region of interest" description="Disordered" evidence="2">
    <location>
        <begin position="56"/>
        <end position="85"/>
    </location>
</feature>
<dbReference type="SMART" id="SM00404">
    <property type="entry name" value="PTPc_motif"/>
    <property type="match status" value="1"/>
</dbReference>
<dbReference type="AlphaFoldDB" id="A0A4S4KYZ8"/>
<feature type="region of interest" description="Disordered" evidence="2">
    <location>
        <begin position="1"/>
        <end position="30"/>
    </location>
</feature>
<reference evidence="5 6" key="1">
    <citation type="submission" date="2019-02" db="EMBL/GenBank/DDBJ databases">
        <title>Genome sequencing of the rare red list fungi Phellinidium pouzarii.</title>
        <authorList>
            <person name="Buettner E."/>
            <person name="Kellner H."/>
        </authorList>
    </citation>
    <scope>NUCLEOTIDE SEQUENCE [LARGE SCALE GENOMIC DNA]</scope>
    <source>
        <strain evidence="5 6">DSM 108285</strain>
    </source>
</reference>
<dbReference type="PANTHER" id="PTHR19134">
    <property type="entry name" value="RECEPTOR-TYPE TYROSINE-PROTEIN PHOSPHATASE"/>
    <property type="match status" value="1"/>
</dbReference>
<dbReference type="PRINTS" id="PR00700">
    <property type="entry name" value="PRTYPHPHTASE"/>
</dbReference>
<sequence length="436" mass="48544">MSDQESEEHDATTMPPSPPSPPSSPTSMPSWLQNALRSRAYINKVIDTLNERERTRELVRSTTRHNDAKKSRRSQLRQAFSSSPSVPKRLAEHYCVEFGSRPENQYENRYLAIEPFDRTRVIVPSDSEPRERYLNANWVRELHGGRWWIATQAPLPNTAHAFLSLFLQPDTRPPAHLARPDSLPPGPCRVRTAVQLTLASEGGRTKAHPYFPAEISQTLVVPPPNGSSFPALKITLEEQHKEPFACCVQSTLRLIPCAISRGEPDALPHGKVDEIGDATRFTHLLFTRWPDFGVPDGPEEKASLLSFLRLVISTNHSPPFASDSPTTSLYPDPPITVNCSAGVGRTGCFIALTSLLRSHGLLSPDYPRSSPADFPLLLASPQGPLPEELNGDEVAAEIDALREQRPSMVQRPEQHLLIYELLAAVYHENKARSQSF</sequence>
<dbReference type="GO" id="GO:0004725">
    <property type="term" value="F:protein tyrosine phosphatase activity"/>
    <property type="evidence" value="ECO:0007669"/>
    <property type="project" value="InterPro"/>
</dbReference>
<dbReference type="CDD" id="cd00047">
    <property type="entry name" value="PTPc"/>
    <property type="match status" value="1"/>
</dbReference>
<feature type="compositionally biased region" description="Basic and acidic residues" evidence="2">
    <location>
        <begin position="56"/>
        <end position="69"/>
    </location>
</feature>
<dbReference type="Pfam" id="PF00102">
    <property type="entry name" value="Y_phosphatase"/>
    <property type="match status" value="2"/>
</dbReference>
<dbReference type="InterPro" id="IPR000242">
    <property type="entry name" value="PTP_cat"/>
</dbReference>
<gene>
    <name evidence="5" type="ORF">EW145_g6242</name>
</gene>
<feature type="compositionally biased region" description="Polar residues" evidence="2">
    <location>
        <begin position="76"/>
        <end position="85"/>
    </location>
</feature>
<evidence type="ECO:0000259" key="4">
    <source>
        <dbReference type="PROSITE" id="PS50056"/>
    </source>
</evidence>
<comment type="similarity">
    <text evidence="1">Belongs to the protein-tyrosine phosphatase family. Non-receptor class subfamily.</text>
</comment>
<dbReference type="Gene3D" id="3.90.190.10">
    <property type="entry name" value="Protein tyrosine phosphatase superfamily"/>
    <property type="match status" value="1"/>
</dbReference>
<dbReference type="OrthoDB" id="10253954at2759"/>
<feature type="domain" description="Tyrosine specific protein phosphatases" evidence="4">
    <location>
        <begin position="305"/>
        <end position="416"/>
    </location>
</feature>
<dbReference type="PANTHER" id="PTHR19134:SF449">
    <property type="entry name" value="TYROSINE-PROTEIN PHOSPHATASE 1"/>
    <property type="match status" value="1"/>
</dbReference>
<name>A0A4S4KYZ8_9AGAM</name>
<dbReference type="InterPro" id="IPR003595">
    <property type="entry name" value="Tyr_Pase_cat"/>
</dbReference>
<dbReference type="SMART" id="SM00194">
    <property type="entry name" value="PTPc"/>
    <property type="match status" value="1"/>
</dbReference>
<evidence type="ECO:0000313" key="5">
    <source>
        <dbReference type="EMBL" id="THH03448.1"/>
    </source>
</evidence>
<comment type="caution">
    <text evidence="5">The sequence shown here is derived from an EMBL/GenBank/DDBJ whole genome shotgun (WGS) entry which is preliminary data.</text>
</comment>
<feature type="compositionally biased region" description="Pro residues" evidence="2">
    <location>
        <begin position="15"/>
        <end position="24"/>
    </location>
</feature>